<evidence type="ECO:0000313" key="15">
    <source>
        <dbReference type="EMBL" id="SNU89214.1"/>
    </source>
</evidence>
<evidence type="ECO:0000256" key="5">
    <source>
        <dbReference type="ARBA" id="ARBA00022679"/>
    </source>
</evidence>
<dbReference type="InterPro" id="IPR005467">
    <property type="entry name" value="His_kinase_dom"/>
</dbReference>
<keyword evidence="10 13" id="KW-1133">Transmembrane helix</keyword>
<organism evidence="15 16">
    <name type="scientific">Pandoraea sputorum</name>
    <dbReference type="NCBI Taxonomy" id="93222"/>
    <lineage>
        <taxon>Bacteria</taxon>
        <taxon>Pseudomonadati</taxon>
        <taxon>Pseudomonadota</taxon>
        <taxon>Betaproteobacteria</taxon>
        <taxon>Burkholderiales</taxon>
        <taxon>Burkholderiaceae</taxon>
        <taxon>Pandoraea</taxon>
    </lineage>
</organism>
<dbReference type="CDD" id="cd00082">
    <property type="entry name" value="HisKA"/>
    <property type="match status" value="1"/>
</dbReference>
<dbReference type="GO" id="GO:0000155">
    <property type="term" value="F:phosphorelay sensor kinase activity"/>
    <property type="evidence" value="ECO:0007669"/>
    <property type="project" value="InterPro"/>
</dbReference>
<dbReference type="Pfam" id="PF02518">
    <property type="entry name" value="HATPase_c"/>
    <property type="match status" value="1"/>
</dbReference>
<evidence type="ECO:0000256" key="13">
    <source>
        <dbReference type="SAM" id="Phobius"/>
    </source>
</evidence>
<dbReference type="InterPro" id="IPR013727">
    <property type="entry name" value="2CSK_N"/>
</dbReference>
<keyword evidence="9" id="KW-0067">ATP-binding</keyword>
<evidence type="ECO:0000256" key="4">
    <source>
        <dbReference type="ARBA" id="ARBA00022553"/>
    </source>
</evidence>
<reference evidence="15 16" key="1">
    <citation type="submission" date="2017-06" db="EMBL/GenBank/DDBJ databases">
        <authorList>
            <consortium name="Pathogen Informatics"/>
        </authorList>
    </citation>
    <scope>NUCLEOTIDE SEQUENCE [LARGE SCALE GENOMIC DNA]</scope>
    <source>
        <strain evidence="15 16">NCTC13161</strain>
    </source>
</reference>
<dbReference type="PANTHER" id="PTHR45436:SF14">
    <property type="entry name" value="SENSOR PROTEIN QSEC"/>
    <property type="match status" value="1"/>
</dbReference>
<dbReference type="InterPro" id="IPR036890">
    <property type="entry name" value="HATPase_C_sf"/>
</dbReference>
<feature type="region of interest" description="Disordered" evidence="12">
    <location>
        <begin position="313"/>
        <end position="337"/>
    </location>
</feature>
<evidence type="ECO:0000256" key="7">
    <source>
        <dbReference type="ARBA" id="ARBA00022741"/>
    </source>
</evidence>
<dbReference type="AlphaFoldDB" id="A0A239SWV3"/>
<keyword evidence="4" id="KW-0597">Phosphoprotein</keyword>
<evidence type="ECO:0000313" key="16">
    <source>
        <dbReference type="Proteomes" id="UP000215126"/>
    </source>
</evidence>
<keyword evidence="8" id="KW-0418">Kinase</keyword>
<dbReference type="Pfam" id="PF08521">
    <property type="entry name" value="2CSK_N"/>
    <property type="match status" value="1"/>
</dbReference>
<keyword evidence="5 15" id="KW-0808">Transferase</keyword>
<dbReference type="OrthoDB" id="8554694at2"/>
<protein>
    <recommendedName>
        <fullName evidence="3">histidine kinase</fullName>
        <ecNumber evidence="3">2.7.13.3</ecNumber>
    </recommendedName>
</protein>
<dbReference type="RefSeq" id="WP_084104311.1">
    <property type="nucleotide sequence ID" value="NZ_CABPRX010000006.1"/>
</dbReference>
<proteinExistence type="predicted"/>
<evidence type="ECO:0000256" key="12">
    <source>
        <dbReference type="SAM" id="MobiDB-lite"/>
    </source>
</evidence>
<dbReference type="InterPro" id="IPR003661">
    <property type="entry name" value="HisK_dim/P_dom"/>
</dbReference>
<keyword evidence="6 13" id="KW-0812">Transmembrane</keyword>
<dbReference type="SMART" id="SM00387">
    <property type="entry name" value="HATPase_c"/>
    <property type="match status" value="1"/>
</dbReference>
<dbReference type="PROSITE" id="PS50109">
    <property type="entry name" value="HIS_KIN"/>
    <property type="match status" value="1"/>
</dbReference>
<name>A0A239SWV3_9BURK</name>
<evidence type="ECO:0000256" key="3">
    <source>
        <dbReference type="ARBA" id="ARBA00012438"/>
    </source>
</evidence>
<evidence type="ECO:0000256" key="1">
    <source>
        <dbReference type="ARBA" id="ARBA00000085"/>
    </source>
</evidence>
<dbReference type="EC" id="2.7.13.3" evidence="3"/>
<dbReference type="EMBL" id="LT906435">
    <property type="protein sequence ID" value="SNU89214.1"/>
    <property type="molecule type" value="Genomic_DNA"/>
</dbReference>
<comment type="subcellular location">
    <subcellularLocation>
        <location evidence="2">Membrane</location>
        <topology evidence="2">Multi-pass membrane protein</topology>
    </subcellularLocation>
</comment>
<dbReference type="GO" id="GO:0005886">
    <property type="term" value="C:plasma membrane"/>
    <property type="evidence" value="ECO:0007669"/>
    <property type="project" value="TreeGrafter"/>
</dbReference>
<dbReference type="SMART" id="SM00388">
    <property type="entry name" value="HisKA"/>
    <property type="match status" value="1"/>
</dbReference>
<evidence type="ECO:0000256" key="2">
    <source>
        <dbReference type="ARBA" id="ARBA00004141"/>
    </source>
</evidence>
<feature type="domain" description="Histidine kinase" evidence="14">
    <location>
        <begin position="232"/>
        <end position="467"/>
    </location>
</feature>
<evidence type="ECO:0000256" key="8">
    <source>
        <dbReference type="ARBA" id="ARBA00022777"/>
    </source>
</evidence>
<dbReference type="STRING" id="93222.NA29_01570"/>
<evidence type="ECO:0000256" key="10">
    <source>
        <dbReference type="ARBA" id="ARBA00022989"/>
    </source>
</evidence>
<evidence type="ECO:0000256" key="6">
    <source>
        <dbReference type="ARBA" id="ARBA00022692"/>
    </source>
</evidence>
<dbReference type="InterPro" id="IPR050428">
    <property type="entry name" value="TCS_sensor_his_kinase"/>
</dbReference>
<gene>
    <name evidence="15" type="primary">qseC_6</name>
    <name evidence="15" type="ORF">SAMEA4530655_04549</name>
</gene>
<dbReference type="Pfam" id="PF00512">
    <property type="entry name" value="HisKA"/>
    <property type="match status" value="1"/>
</dbReference>
<dbReference type="SUPFAM" id="SSF47384">
    <property type="entry name" value="Homodimeric domain of signal transducing histidine kinase"/>
    <property type="match status" value="1"/>
</dbReference>
<keyword evidence="11" id="KW-0902">Two-component regulatory system</keyword>
<sequence>MSLRFRAVLIAGVALIVLWMVAAGWMMRGVRASLDEALDERLAMSANMVAGLMARAAFSPHPEPRDWGEVIRAGGSDGIACEIRSLQGAVLAHTDGSPKTSAMTLPTGFSTREIDGRHWRIYVLQDAGGYQVMTADLVKRRAVLTNGMLQAAGIPFLIAVIGGLMALWIGIGRGLMPLKTLRATLRGKRTDDTTPVDIGKVPKELKPVVVALNGWLDRLAQTLAGQRAFTDGAAHELRTPLTAIDTHLQVAALTQGSVSKRALQQASAGVKRLGHTLDQLMTLARTEAPIHEHDKCESMKEVIEEVLTEMGETDRGPFSMGVGSMSEQGKGAPVRRRSGRVLVSISETDKGSVLPRSMLATALRNLLDNAMRYSPAGSEITLSVISDEPNRRYCIEVSDRGPGLAAARTEQLGQRFWRGDQGRRRGEGAGLGISIVQAIARRFDATLEFAPREGGGLVARLCVPMGDGMDGGDASRVAAVSTVSSSSSLATSV</sequence>
<dbReference type="SUPFAM" id="SSF55874">
    <property type="entry name" value="ATPase domain of HSP90 chaperone/DNA topoisomerase II/histidine kinase"/>
    <property type="match status" value="1"/>
</dbReference>
<accession>A0A239SWV3</accession>
<dbReference type="Proteomes" id="UP000215126">
    <property type="component" value="Chromosome 1"/>
</dbReference>
<dbReference type="PANTHER" id="PTHR45436">
    <property type="entry name" value="SENSOR HISTIDINE KINASE YKOH"/>
    <property type="match status" value="1"/>
</dbReference>
<evidence type="ECO:0000256" key="9">
    <source>
        <dbReference type="ARBA" id="ARBA00022840"/>
    </source>
</evidence>
<keyword evidence="16" id="KW-1185">Reference proteome</keyword>
<dbReference type="Gene3D" id="3.30.565.10">
    <property type="entry name" value="Histidine kinase-like ATPase, C-terminal domain"/>
    <property type="match status" value="1"/>
</dbReference>
<keyword evidence="13" id="KW-0472">Membrane</keyword>
<evidence type="ECO:0000259" key="14">
    <source>
        <dbReference type="PROSITE" id="PS50109"/>
    </source>
</evidence>
<comment type="catalytic activity">
    <reaction evidence="1">
        <text>ATP + protein L-histidine = ADP + protein N-phospho-L-histidine.</text>
        <dbReference type="EC" id="2.7.13.3"/>
    </reaction>
</comment>
<keyword evidence="7" id="KW-0547">Nucleotide-binding</keyword>
<evidence type="ECO:0000256" key="11">
    <source>
        <dbReference type="ARBA" id="ARBA00023012"/>
    </source>
</evidence>
<dbReference type="InterPro" id="IPR003594">
    <property type="entry name" value="HATPase_dom"/>
</dbReference>
<dbReference type="GO" id="GO:0005524">
    <property type="term" value="F:ATP binding"/>
    <property type="evidence" value="ECO:0007669"/>
    <property type="project" value="UniProtKB-KW"/>
</dbReference>
<dbReference type="Gene3D" id="1.10.287.130">
    <property type="match status" value="1"/>
</dbReference>
<feature type="transmembrane region" description="Helical" evidence="13">
    <location>
        <begin position="148"/>
        <end position="171"/>
    </location>
</feature>
<dbReference type="InterPro" id="IPR036097">
    <property type="entry name" value="HisK_dim/P_sf"/>
</dbReference>